<accession>A0ABS0SFA4</accession>
<feature type="transmembrane region" description="Helical" evidence="9">
    <location>
        <begin position="180"/>
        <end position="201"/>
    </location>
</feature>
<comment type="similarity">
    <text evidence="2">Belongs to the binding-protein-dependent transport system permease family. HisMQ subfamily.</text>
</comment>
<organism evidence="11 12">
    <name type="scientific">Aquamicrobium zhengzhouense</name>
    <dbReference type="NCBI Taxonomy" id="2781738"/>
    <lineage>
        <taxon>Bacteria</taxon>
        <taxon>Pseudomonadati</taxon>
        <taxon>Pseudomonadota</taxon>
        <taxon>Alphaproteobacteria</taxon>
        <taxon>Hyphomicrobiales</taxon>
        <taxon>Phyllobacteriaceae</taxon>
        <taxon>Aquamicrobium</taxon>
    </lineage>
</organism>
<sequence>MVIACLAALLIWMQLAGTRIGGLIAPLTGGATGPGTEPGFFLHAVTGLAIAGALWVNLILLRLLPFKFQVPIVWVELLVAFITFVSSFDRDFGIWFATSQDGTTNFVYLITTGAVTTLYVSFISIAFACILAMAAALARLSDNGLAYAASTFYTSFFRGTPLLLQVYVIYLGLPQLGPQFALNAVPSGILALSLCYGAYLAEIFRAGILGVHPGQHDAAAALGLNRKLTFRKIIFPQAMRFIVPPTGNQFIAMLKDSSLVSVMGVWELTRTAQIIGRRDFRVFEMLIAAAIIYWALSICFELIQARIERHYGKGYTKRG</sequence>
<evidence type="ECO:0000313" key="11">
    <source>
        <dbReference type="EMBL" id="MBI1621152.1"/>
    </source>
</evidence>
<dbReference type="PROSITE" id="PS50928">
    <property type="entry name" value="ABC_TM1"/>
    <property type="match status" value="1"/>
</dbReference>
<dbReference type="Proteomes" id="UP000601789">
    <property type="component" value="Unassembled WGS sequence"/>
</dbReference>
<dbReference type="SUPFAM" id="SSF161098">
    <property type="entry name" value="MetI-like"/>
    <property type="match status" value="1"/>
</dbReference>
<dbReference type="InterPro" id="IPR000515">
    <property type="entry name" value="MetI-like"/>
</dbReference>
<keyword evidence="6" id="KW-0029">Amino-acid transport</keyword>
<feature type="transmembrane region" description="Helical" evidence="9">
    <location>
        <begin position="282"/>
        <end position="303"/>
    </location>
</feature>
<dbReference type="PANTHER" id="PTHR30614">
    <property type="entry name" value="MEMBRANE COMPONENT OF AMINO ACID ABC TRANSPORTER"/>
    <property type="match status" value="1"/>
</dbReference>
<evidence type="ECO:0000256" key="4">
    <source>
        <dbReference type="ARBA" id="ARBA00022475"/>
    </source>
</evidence>
<keyword evidence="7 9" id="KW-1133">Transmembrane helix</keyword>
<keyword evidence="12" id="KW-1185">Reference proteome</keyword>
<keyword evidence="3 9" id="KW-0813">Transport</keyword>
<evidence type="ECO:0000256" key="2">
    <source>
        <dbReference type="ARBA" id="ARBA00010072"/>
    </source>
</evidence>
<evidence type="ECO:0000256" key="3">
    <source>
        <dbReference type="ARBA" id="ARBA00022448"/>
    </source>
</evidence>
<comment type="caution">
    <text evidence="11">The sequence shown here is derived from an EMBL/GenBank/DDBJ whole genome shotgun (WGS) entry which is preliminary data.</text>
</comment>
<evidence type="ECO:0000256" key="7">
    <source>
        <dbReference type="ARBA" id="ARBA00022989"/>
    </source>
</evidence>
<protein>
    <submittedName>
        <fullName evidence="11">Amino acid ABC transporter permease</fullName>
    </submittedName>
</protein>
<feature type="transmembrane region" description="Helical" evidence="9">
    <location>
        <begin position="145"/>
        <end position="168"/>
    </location>
</feature>
<feature type="transmembrane region" description="Helical" evidence="9">
    <location>
        <begin position="68"/>
        <end position="86"/>
    </location>
</feature>
<dbReference type="PANTHER" id="PTHR30614:SF0">
    <property type="entry name" value="L-CYSTINE TRANSPORT SYSTEM PERMEASE PROTEIN TCYL"/>
    <property type="match status" value="1"/>
</dbReference>
<evidence type="ECO:0000313" key="12">
    <source>
        <dbReference type="Proteomes" id="UP000601789"/>
    </source>
</evidence>
<feature type="transmembrane region" description="Helical" evidence="9">
    <location>
        <begin position="40"/>
        <end position="61"/>
    </location>
</feature>
<dbReference type="InterPro" id="IPR010065">
    <property type="entry name" value="AA_ABC_transptr_permease_3TM"/>
</dbReference>
<dbReference type="InterPro" id="IPR035906">
    <property type="entry name" value="MetI-like_sf"/>
</dbReference>
<comment type="subcellular location">
    <subcellularLocation>
        <location evidence="1">Cell inner membrane</location>
        <topology evidence="1">Multi-pass membrane protein</topology>
    </subcellularLocation>
    <subcellularLocation>
        <location evidence="9">Cell membrane</location>
        <topology evidence="9">Multi-pass membrane protein</topology>
    </subcellularLocation>
</comment>
<dbReference type="EMBL" id="JADGMQ010000006">
    <property type="protein sequence ID" value="MBI1621152.1"/>
    <property type="molecule type" value="Genomic_DNA"/>
</dbReference>
<proteinExistence type="inferred from homology"/>
<keyword evidence="4" id="KW-1003">Cell membrane</keyword>
<feature type="transmembrane region" description="Helical" evidence="9">
    <location>
        <begin position="106"/>
        <end position="138"/>
    </location>
</feature>
<dbReference type="NCBIfam" id="TIGR01726">
    <property type="entry name" value="HEQRo_perm_3TM"/>
    <property type="match status" value="1"/>
</dbReference>
<dbReference type="InterPro" id="IPR043429">
    <property type="entry name" value="ArtM/GltK/GlnP/TcyL/YhdX-like"/>
</dbReference>
<feature type="domain" description="ABC transmembrane type-1" evidence="10">
    <location>
        <begin position="114"/>
        <end position="304"/>
    </location>
</feature>
<dbReference type="Gene3D" id="1.10.3720.10">
    <property type="entry name" value="MetI-like"/>
    <property type="match status" value="1"/>
</dbReference>
<evidence type="ECO:0000256" key="5">
    <source>
        <dbReference type="ARBA" id="ARBA00022692"/>
    </source>
</evidence>
<dbReference type="Pfam" id="PF00528">
    <property type="entry name" value="BPD_transp_1"/>
    <property type="match status" value="1"/>
</dbReference>
<evidence type="ECO:0000256" key="6">
    <source>
        <dbReference type="ARBA" id="ARBA00022970"/>
    </source>
</evidence>
<evidence type="ECO:0000256" key="1">
    <source>
        <dbReference type="ARBA" id="ARBA00004429"/>
    </source>
</evidence>
<reference evidence="11 12" key="1">
    <citation type="submission" date="2020-10" db="EMBL/GenBank/DDBJ databases">
        <title>Aquamicrobium zhengzhouensis sp. nov., a exopolysaccharide producing bacterium isolated from farmland soil.</title>
        <authorList>
            <person name="Wang X."/>
        </authorList>
    </citation>
    <scope>NUCLEOTIDE SEQUENCE [LARGE SCALE GENOMIC DNA]</scope>
    <source>
        <strain evidence="12">cd-1</strain>
    </source>
</reference>
<gene>
    <name evidence="11" type="ORF">IOD40_10810</name>
</gene>
<evidence type="ECO:0000259" key="10">
    <source>
        <dbReference type="PROSITE" id="PS50928"/>
    </source>
</evidence>
<evidence type="ECO:0000256" key="8">
    <source>
        <dbReference type="ARBA" id="ARBA00023136"/>
    </source>
</evidence>
<evidence type="ECO:0000256" key="9">
    <source>
        <dbReference type="RuleBase" id="RU363032"/>
    </source>
</evidence>
<keyword evidence="5 9" id="KW-0812">Transmembrane</keyword>
<dbReference type="CDD" id="cd06261">
    <property type="entry name" value="TM_PBP2"/>
    <property type="match status" value="1"/>
</dbReference>
<name>A0ABS0SFA4_9HYPH</name>
<keyword evidence="8 9" id="KW-0472">Membrane</keyword>